<comment type="similarity">
    <text evidence="1">Belongs to the short-chain dehydrogenases/reductases (SDR) family.</text>
</comment>
<evidence type="ECO:0000313" key="5">
    <source>
        <dbReference type="Proteomes" id="UP000275078"/>
    </source>
</evidence>
<dbReference type="GO" id="GO:0016616">
    <property type="term" value="F:oxidoreductase activity, acting on the CH-OH group of donors, NAD or NADP as acceptor"/>
    <property type="evidence" value="ECO:0007669"/>
    <property type="project" value="UniProtKB-ARBA"/>
</dbReference>
<evidence type="ECO:0000256" key="3">
    <source>
        <dbReference type="ARBA" id="ARBA00023002"/>
    </source>
</evidence>
<dbReference type="AlphaFoldDB" id="A0A3N4IPE9"/>
<dbReference type="Proteomes" id="UP000275078">
    <property type="component" value="Unassembled WGS sequence"/>
</dbReference>
<dbReference type="PRINTS" id="PR00080">
    <property type="entry name" value="SDRFAMILY"/>
</dbReference>
<dbReference type="PROSITE" id="PS00061">
    <property type="entry name" value="ADH_SHORT"/>
    <property type="match status" value="1"/>
</dbReference>
<organism evidence="4 5">
    <name type="scientific">Ascobolus immersus RN42</name>
    <dbReference type="NCBI Taxonomy" id="1160509"/>
    <lineage>
        <taxon>Eukaryota</taxon>
        <taxon>Fungi</taxon>
        <taxon>Dikarya</taxon>
        <taxon>Ascomycota</taxon>
        <taxon>Pezizomycotina</taxon>
        <taxon>Pezizomycetes</taxon>
        <taxon>Pezizales</taxon>
        <taxon>Ascobolaceae</taxon>
        <taxon>Ascobolus</taxon>
    </lineage>
</organism>
<dbReference type="InterPro" id="IPR002347">
    <property type="entry name" value="SDR_fam"/>
</dbReference>
<dbReference type="EMBL" id="ML119664">
    <property type="protein sequence ID" value="RPA83494.1"/>
    <property type="molecule type" value="Genomic_DNA"/>
</dbReference>
<dbReference type="PRINTS" id="PR00081">
    <property type="entry name" value="GDHRDH"/>
</dbReference>
<evidence type="ECO:0000256" key="1">
    <source>
        <dbReference type="ARBA" id="ARBA00006484"/>
    </source>
</evidence>
<dbReference type="STRING" id="1160509.A0A3N4IPE9"/>
<keyword evidence="2" id="KW-0521">NADP</keyword>
<dbReference type="SUPFAM" id="SSF51735">
    <property type="entry name" value="NAD(P)-binding Rossmann-fold domains"/>
    <property type="match status" value="1"/>
</dbReference>
<dbReference type="PANTHER" id="PTHR43008">
    <property type="entry name" value="BENZIL REDUCTASE"/>
    <property type="match status" value="1"/>
</dbReference>
<evidence type="ECO:0000256" key="2">
    <source>
        <dbReference type="ARBA" id="ARBA00022857"/>
    </source>
</evidence>
<sequence length="340" mass="36523">MALKQITSRLALRATPLIRLKPNKTVNLGWRGFSAAPQQVQPSITASAALLQRKRLYSTISSALYGEGSSIDASKKNILPEFDLKGKVVVVSGGAQGLGLALSEALIEAGATVHALDLQDKPETEDFQRVASLSLSLNDKEFVYHRIDVTHRLQVDQTFAEISEAEEGHIDGVLAAAGIQNICPALEYKSEDFDKMLRVNVTGCFNVARAGAKQMVEAGNGGSILMIASMSGSIANKGLICPAYNASKAAVVQLGRNLASEWGVHNIRVNTLSPGYIRTNMLTSLFDSHPGMEQQWEGDNMLGRLSTPDEYRGAAVFLMSKASSFMTGADLKIDGGHTAW</sequence>
<dbReference type="Pfam" id="PF13561">
    <property type="entry name" value="adh_short_C2"/>
    <property type="match status" value="1"/>
</dbReference>
<evidence type="ECO:0000313" key="4">
    <source>
        <dbReference type="EMBL" id="RPA83494.1"/>
    </source>
</evidence>
<gene>
    <name evidence="4" type="ORF">BJ508DRAFT_413440</name>
</gene>
<dbReference type="PANTHER" id="PTHR43008:SF4">
    <property type="entry name" value="CHAIN DEHYDROGENASE, PUTATIVE (AFU_ORTHOLOGUE AFUA_4G08710)-RELATED"/>
    <property type="match status" value="1"/>
</dbReference>
<dbReference type="GO" id="GO:0050664">
    <property type="term" value="F:oxidoreductase activity, acting on NAD(P)H, oxygen as acceptor"/>
    <property type="evidence" value="ECO:0007669"/>
    <property type="project" value="TreeGrafter"/>
</dbReference>
<protein>
    <submittedName>
        <fullName evidence="4">NAD(P)-binding protein</fullName>
    </submittedName>
</protein>
<dbReference type="InterPro" id="IPR020904">
    <property type="entry name" value="Sc_DH/Rdtase_CS"/>
</dbReference>
<dbReference type="Gene3D" id="3.40.50.720">
    <property type="entry name" value="NAD(P)-binding Rossmann-like Domain"/>
    <property type="match status" value="1"/>
</dbReference>
<reference evidence="4 5" key="1">
    <citation type="journal article" date="2018" name="Nat. Ecol. Evol.">
        <title>Pezizomycetes genomes reveal the molecular basis of ectomycorrhizal truffle lifestyle.</title>
        <authorList>
            <person name="Murat C."/>
            <person name="Payen T."/>
            <person name="Noel B."/>
            <person name="Kuo A."/>
            <person name="Morin E."/>
            <person name="Chen J."/>
            <person name="Kohler A."/>
            <person name="Krizsan K."/>
            <person name="Balestrini R."/>
            <person name="Da Silva C."/>
            <person name="Montanini B."/>
            <person name="Hainaut M."/>
            <person name="Levati E."/>
            <person name="Barry K.W."/>
            <person name="Belfiori B."/>
            <person name="Cichocki N."/>
            <person name="Clum A."/>
            <person name="Dockter R.B."/>
            <person name="Fauchery L."/>
            <person name="Guy J."/>
            <person name="Iotti M."/>
            <person name="Le Tacon F."/>
            <person name="Lindquist E.A."/>
            <person name="Lipzen A."/>
            <person name="Malagnac F."/>
            <person name="Mello A."/>
            <person name="Molinier V."/>
            <person name="Miyauchi S."/>
            <person name="Poulain J."/>
            <person name="Riccioni C."/>
            <person name="Rubini A."/>
            <person name="Sitrit Y."/>
            <person name="Splivallo R."/>
            <person name="Traeger S."/>
            <person name="Wang M."/>
            <person name="Zifcakova L."/>
            <person name="Wipf D."/>
            <person name="Zambonelli A."/>
            <person name="Paolocci F."/>
            <person name="Nowrousian M."/>
            <person name="Ottonello S."/>
            <person name="Baldrian P."/>
            <person name="Spatafora J.W."/>
            <person name="Henrissat B."/>
            <person name="Nagy L.G."/>
            <person name="Aury J.M."/>
            <person name="Wincker P."/>
            <person name="Grigoriev I.V."/>
            <person name="Bonfante P."/>
            <person name="Martin F.M."/>
        </authorList>
    </citation>
    <scope>NUCLEOTIDE SEQUENCE [LARGE SCALE GENOMIC DNA]</scope>
    <source>
        <strain evidence="4 5">RN42</strain>
    </source>
</reference>
<dbReference type="OrthoDB" id="1669814at2759"/>
<dbReference type="FunFam" id="3.40.50.720:FF:000245">
    <property type="entry name" value="Short chain dehydrogenase, putative"/>
    <property type="match status" value="1"/>
</dbReference>
<name>A0A3N4IPE9_ASCIM</name>
<keyword evidence="3" id="KW-0560">Oxidoreductase</keyword>
<proteinExistence type="inferred from homology"/>
<keyword evidence="5" id="KW-1185">Reference proteome</keyword>
<dbReference type="InterPro" id="IPR036291">
    <property type="entry name" value="NAD(P)-bd_dom_sf"/>
</dbReference>
<accession>A0A3N4IPE9</accession>